<reference evidence="3" key="1">
    <citation type="submission" date="2018-03" db="EMBL/GenBank/DDBJ databases">
        <authorList>
            <person name="Guldener U."/>
        </authorList>
    </citation>
    <scope>NUCLEOTIDE SEQUENCE</scope>
</reference>
<feature type="compositionally biased region" description="Polar residues" evidence="2">
    <location>
        <begin position="140"/>
        <end position="150"/>
    </location>
</feature>
<evidence type="ECO:0000313" key="3">
    <source>
        <dbReference type="EMBL" id="SPO00091.1"/>
    </source>
</evidence>
<dbReference type="PANTHER" id="PTHR42070:SF1">
    <property type="entry name" value="FILAMENT ASSOCIATED PROTEIN, PUTATIVE (AFU_ORTHOLOGUE AFUA_8G06630)-RELATED"/>
    <property type="match status" value="1"/>
</dbReference>
<feature type="region of interest" description="Disordered" evidence="2">
    <location>
        <begin position="131"/>
        <end position="174"/>
    </location>
</feature>
<proteinExistence type="predicted"/>
<evidence type="ECO:0000256" key="1">
    <source>
        <dbReference type="SAM" id="Coils"/>
    </source>
</evidence>
<feature type="coiled-coil region" evidence="1">
    <location>
        <begin position="38"/>
        <end position="79"/>
    </location>
</feature>
<dbReference type="Proteomes" id="UP001187682">
    <property type="component" value="Unassembled WGS sequence"/>
</dbReference>
<keyword evidence="4" id="KW-1185">Reference proteome</keyword>
<dbReference type="EMBL" id="ONZQ02000003">
    <property type="protein sequence ID" value="SPO00091.1"/>
    <property type="molecule type" value="Genomic_DNA"/>
</dbReference>
<evidence type="ECO:0008006" key="5">
    <source>
        <dbReference type="Google" id="ProtNLM"/>
    </source>
</evidence>
<feature type="region of interest" description="Disordered" evidence="2">
    <location>
        <begin position="187"/>
        <end position="214"/>
    </location>
</feature>
<name>A0AAE8MU67_9PEZI</name>
<feature type="compositionally biased region" description="Polar residues" evidence="2">
    <location>
        <begin position="1"/>
        <end position="17"/>
    </location>
</feature>
<comment type="caution">
    <text evidence="3">The sequence shown here is derived from an EMBL/GenBank/DDBJ whole genome shotgun (WGS) entry which is preliminary data.</text>
</comment>
<accession>A0AAE8MU67</accession>
<keyword evidence="1" id="KW-0175">Coiled coil</keyword>
<protein>
    <recommendedName>
        <fullName evidence="5">BZIP domain-containing protein</fullName>
    </recommendedName>
</protein>
<feature type="region of interest" description="Disordered" evidence="2">
    <location>
        <begin position="1"/>
        <end position="34"/>
    </location>
</feature>
<organism evidence="3 4">
    <name type="scientific">Cephalotrichum gorgonifer</name>
    <dbReference type="NCBI Taxonomy" id="2041049"/>
    <lineage>
        <taxon>Eukaryota</taxon>
        <taxon>Fungi</taxon>
        <taxon>Dikarya</taxon>
        <taxon>Ascomycota</taxon>
        <taxon>Pezizomycotina</taxon>
        <taxon>Sordariomycetes</taxon>
        <taxon>Hypocreomycetidae</taxon>
        <taxon>Microascales</taxon>
        <taxon>Microascaceae</taxon>
        <taxon>Cephalotrichum</taxon>
    </lineage>
</organism>
<evidence type="ECO:0000256" key="2">
    <source>
        <dbReference type="SAM" id="MobiDB-lite"/>
    </source>
</evidence>
<evidence type="ECO:0000313" key="4">
    <source>
        <dbReference type="Proteomes" id="UP001187682"/>
    </source>
</evidence>
<dbReference type="PANTHER" id="PTHR42070">
    <property type="entry name" value="FILAMENT ASSOCIATED PROTEIN, PUTATIVE (AFU_ORTHOLOGUE AFUA_8G06630)-RELATED"/>
    <property type="match status" value="1"/>
</dbReference>
<dbReference type="CDD" id="cd14688">
    <property type="entry name" value="bZIP_YAP"/>
    <property type="match status" value="1"/>
</dbReference>
<gene>
    <name evidence="3" type="ORF">DNG_02943</name>
</gene>
<feature type="compositionally biased region" description="Gly residues" evidence="2">
    <location>
        <begin position="157"/>
        <end position="167"/>
    </location>
</feature>
<sequence length="253" mass="26718">MSPPSSGQNGESLQKDSANLARIRDNQRRSRARRKEYVQDLEARLRKVEVQGVEAAAEIQLAARRVAEENRRLRALLNRHGVGNAAMEGYLAASSGGDRNRDGGIDGGRGGAAVAAAVTTLESLLVPRRPSGVGLGVPAPSSSRETSVASDSAGRSGWDGGVGGSPGGEPSSLPVVSRQISAPIQSPVGIHHSHSGNYALDGPSSSDHSPYSIEYDNTMPMPYVQLSSPQEYSHIPVDYYSQSRGFSQGQYHG</sequence>
<dbReference type="AlphaFoldDB" id="A0AAE8MU67"/>